<keyword evidence="9" id="KW-0865">Zymogen</keyword>
<dbReference type="GO" id="GO:0008234">
    <property type="term" value="F:cysteine-type peptidase activity"/>
    <property type="evidence" value="ECO:0007669"/>
    <property type="project" value="UniProtKB-KW"/>
</dbReference>
<dbReference type="InterPro" id="IPR013201">
    <property type="entry name" value="Prot_inhib_I29"/>
</dbReference>
<feature type="transmembrane region" description="Helical" evidence="11">
    <location>
        <begin position="539"/>
        <end position="562"/>
    </location>
</feature>
<dbReference type="CDD" id="cd00637">
    <property type="entry name" value="7tm_classA_rhodopsin-like"/>
    <property type="match status" value="1"/>
</dbReference>
<evidence type="ECO:0000256" key="2">
    <source>
        <dbReference type="ARBA" id="ARBA00008455"/>
    </source>
</evidence>
<evidence type="ECO:0000256" key="1">
    <source>
        <dbReference type="ARBA" id="ARBA00004370"/>
    </source>
</evidence>
<evidence type="ECO:0000256" key="10">
    <source>
        <dbReference type="ARBA" id="ARBA00023157"/>
    </source>
</evidence>
<keyword evidence="10" id="KW-1015">Disulfide bond</keyword>
<evidence type="ECO:0000256" key="8">
    <source>
        <dbReference type="ARBA" id="ARBA00023136"/>
    </source>
</evidence>
<feature type="chain" id="PRO_5032501762" description="G-protein coupled receptors family 1 profile domain-containing protein" evidence="12">
    <location>
        <begin position="20"/>
        <end position="1059"/>
    </location>
</feature>
<feature type="transmembrane region" description="Helical" evidence="11">
    <location>
        <begin position="600"/>
        <end position="624"/>
    </location>
</feature>
<evidence type="ECO:0000256" key="9">
    <source>
        <dbReference type="ARBA" id="ARBA00023145"/>
    </source>
</evidence>
<evidence type="ECO:0000256" key="3">
    <source>
        <dbReference type="ARBA" id="ARBA00022670"/>
    </source>
</evidence>
<dbReference type="Pfam" id="PF08246">
    <property type="entry name" value="Inhibitor_I29"/>
    <property type="match status" value="1"/>
</dbReference>
<feature type="transmembrane region" description="Helical" evidence="11">
    <location>
        <begin position="464"/>
        <end position="487"/>
    </location>
</feature>
<dbReference type="Gene3D" id="1.20.1070.10">
    <property type="entry name" value="Rhodopsin 7-helix transmembrane proteins"/>
    <property type="match status" value="1"/>
</dbReference>
<accession>A0A813SUJ6</accession>
<dbReference type="Proteomes" id="UP000663828">
    <property type="component" value="Unassembled WGS sequence"/>
</dbReference>
<sequence length="1059" mass="120319">MHAISVLAVLALAFSCTLAFDAKLNQHWKLWKETNNKRYFDAEEHVRRAIWEDNLKKVQEHNLQADLGVHTHWLGMNKYADMTLSEFVKVMNGYNATMRGQRTQDRHTFSFNPKIALPDTVDWRDKGYVTDIKDQGQCGSCWAFSSTGALEGQHFKQTGKLVSLSEQNLVDCSGKQGNMGCNGGLMDQAFEYIKENNGIDTEDSYPYEAVDNQCRFKAANVGATDTGFTDITSKDENALQQAVATVGPISVAIDAGHTSFQLYKHGVYNEPFCSQTRLDHGVLAIGYGTDSGKDYWLVKNSWGEGWGDKGYIKMTRNKRNQCGIATAANDSPFGSDEHIYITEHRSLVITIVFFLIGLFGNVVMLLGNGYILHHSYDGEKRTFENFLIEITCCDMTVLLYHLINSIIRYKAVPDHQTDRMTGLINLSTVCCKLLTYIVRISTLMSHWLIILLLSNRLLLVYPKFYRMITIVNAKYAVVGLLFLFTLFNVPPIESMSFDKPLLIIPNSTNTTTFHHHCLMNADMADLQASIHSTVVLINVFFYTGIGLILPTIVIFILSFILFRKGIHIWNELHSHHSETENISLRCDSPVVDYLRTYNAAFALSIVFVFLSFPCKLLRLIVLFASQHIDDFLSSNHILLQAHEQMQTIGLAFELSLYSYKCFVVICTHYRFRCALKYLLTYHRTHIIIDQRRATVESHYSHKSVYERQSRTSVPFENLHSHLQQNDFHCSSSTGKYFEQIITFTRSVSLHIQISLASRYYDYITSNHYFIHGFLIEPNQRFNLSSITLNSSAQSDACASGLAAQIPLCPLNSSASECVELFTNPWLYNCSIDSTTSTNLSSYESVLNSWQLGLICGFSVLFLLILFLFVACSYRLYSRTKRISLSRENLFDKKKAIPKSIIPHDSIFQHVIHITESKQSIHTTVSWLHEGISKDNPLDQKSCTTDKQEIAIDHTNIHDTFSGAKFNQSNMLLQKSPSTLSVSQSICTTPIDRFQLITNQLDDLNEIIIDCVHPVDQMQYSTDEDLCDEDAWMSILAVANAELDLLDQLENEQNRTITVL</sequence>
<proteinExistence type="inferred from homology"/>
<evidence type="ECO:0000256" key="5">
    <source>
        <dbReference type="ARBA" id="ARBA00022801"/>
    </source>
</evidence>
<dbReference type="Pfam" id="PF00112">
    <property type="entry name" value="Peptidase_C1"/>
    <property type="match status" value="1"/>
</dbReference>
<dbReference type="GO" id="GO:0006508">
    <property type="term" value="P:proteolysis"/>
    <property type="evidence" value="ECO:0007669"/>
    <property type="project" value="UniProtKB-KW"/>
</dbReference>
<dbReference type="PRINTS" id="PR00705">
    <property type="entry name" value="PAPAIN"/>
</dbReference>
<dbReference type="InterPro" id="IPR013128">
    <property type="entry name" value="Peptidase_C1A"/>
</dbReference>
<dbReference type="EMBL" id="CAJNOR010000112">
    <property type="protein sequence ID" value="CAF0802059.1"/>
    <property type="molecule type" value="Genomic_DNA"/>
</dbReference>
<dbReference type="InterPro" id="IPR025660">
    <property type="entry name" value="Pept_his_AS"/>
</dbReference>
<dbReference type="PROSITE" id="PS00139">
    <property type="entry name" value="THIOL_PROTEASE_CYS"/>
    <property type="match status" value="1"/>
</dbReference>
<dbReference type="FunFam" id="3.90.70.10:FF:000006">
    <property type="entry name" value="Cathepsin S"/>
    <property type="match status" value="1"/>
</dbReference>
<dbReference type="PROSITE" id="PS00639">
    <property type="entry name" value="THIOL_PROTEASE_HIS"/>
    <property type="match status" value="1"/>
</dbReference>
<feature type="transmembrane region" description="Helical" evidence="11">
    <location>
        <begin position="383"/>
        <end position="403"/>
    </location>
</feature>
<dbReference type="InterPro" id="IPR017452">
    <property type="entry name" value="GPCR_Rhodpsn_7TM"/>
</dbReference>
<comment type="caution">
    <text evidence="14">The sequence shown here is derived from an EMBL/GenBank/DDBJ whole genome shotgun (WGS) entry which is preliminary data.</text>
</comment>
<name>A0A813SUJ6_ADIRI</name>
<evidence type="ECO:0000313" key="15">
    <source>
        <dbReference type="Proteomes" id="UP000663828"/>
    </source>
</evidence>
<feature type="signal peptide" evidence="12">
    <location>
        <begin position="1"/>
        <end position="19"/>
    </location>
</feature>
<evidence type="ECO:0000256" key="4">
    <source>
        <dbReference type="ARBA" id="ARBA00022692"/>
    </source>
</evidence>
<dbReference type="SMART" id="SM00645">
    <property type="entry name" value="Pept_C1"/>
    <property type="match status" value="1"/>
</dbReference>
<feature type="transmembrane region" description="Helical" evidence="11">
    <location>
        <begin position="347"/>
        <end position="371"/>
    </location>
</feature>
<keyword evidence="8 11" id="KW-0472">Membrane</keyword>
<dbReference type="CDD" id="cd02248">
    <property type="entry name" value="Peptidase_C1A"/>
    <property type="match status" value="1"/>
</dbReference>
<protein>
    <recommendedName>
        <fullName evidence="13">G-protein coupled receptors family 1 profile domain-containing protein</fullName>
    </recommendedName>
</protein>
<evidence type="ECO:0000256" key="12">
    <source>
        <dbReference type="SAM" id="SignalP"/>
    </source>
</evidence>
<evidence type="ECO:0000313" key="14">
    <source>
        <dbReference type="EMBL" id="CAF0802059.1"/>
    </source>
</evidence>
<dbReference type="GO" id="GO:0016020">
    <property type="term" value="C:membrane"/>
    <property type="evidence" value="ECO:0007669"/>
    <property type="project" value="UniProtKB-SubCell"/>
</dbReference>
<dbReference type="Gene3D" id="3.90.70.10">
    <property type="entry name" value="Cysteine proteinases"/>
    <property type="match status" value="1"/>
</dbReference>
<dbReference type="SUPFAM" id="SSF81321">
    <property type="entry name" value="Family A G protein-coupled receptor-like"/>
    <property type="match status" value="1"/>
</dbReference>
<dbReference type="InterPro" id="IPR000668">
    <property type="entry name" value="Peptidase_C1A_C"/>
</dbReference>
<reference evidence="14" key="1">
    <citation type="submission" date="2021-02" db="EMBL/GenBank/DDBJ databases">
        <authorList>
            <person name="Nowell W R."/>
        </authorList>
    </citation>
    <scope>NUCLEOTIDE SEQUENCE</scope>
</reference>
<keyword evidence="6" id="KW-0788">Thiol protease</keyword>
<dbReference type="InterPro" id="IPR025661">
    <property type="entry name" value="Pept_asp_AS"/>
</dbReference>
<evidence type="ECO:0000256" key="11">
    <source>
        <dbReference type="SAM" id="Phobius"/>
    </source>
</evidence>
<dbReference type="AlphaFoldDB" id="A0A813SUJ6"/>
<evidence type="ECO:0000256" key="7">
    <source>
        <dbReference type="ARBA" id="ARBA00022989"/>
    </source>
</evidence>
<keyword evidence="7 11" id="KW-1133">Transmembrane helix</keyword>
<feature type="domain" description="G-protein coupled receptors family 1 profile" evidence="13">
    <location>
        <begin position="360"/>
        <end position="657"/>
    </location>
</feature>
<dbReference type="PANTHER" id="PTHR12411">
    <property type="entry name" value="CYSTEINE PROTEASE FAMILY C1-RELATED"/>
    <property type="match status" value="1"/>
</dbReference>
<comment type="similarity">
    <text evidence="2">Belongs to the peptidase C1 family.</text>
</comment>
<dbReference type="InterPro" id="IPR039417">
    <property type="entry name" value="Peptidase_C1A_papain-like"/>
</dbReference>
<gene>
    <name evidence="14" type="ORF">XAT740_LOCUS3026</name>
</gene>
<keyword evidence="4 11" id="KW-0812">Transmembrane</keyword>
<dbReference type="InterPro" id="IPR000169">
    <property type="entry name" value="Pept_cys_AS"/>
</dbReference>
<evidence type="ECO:0000259" key="13">
    <source>
        <dbReference type="PROSITE" id="PS50262"/>
    </source>
</evidence>
<keyword evidence="3" id="KW-0645">Protease</keyword>
<keyword evidence="15" id="KW-1185">Reference proteome</keyword>
<comment type="subcellular location">
    <subcellularLocation>
        <location evidence="1">Membrane</location>
    </subcellularLocation>
</comment>
<organism evidence="14 15">
    <name type="scientific">Adineta ricciae</name>
    <name type="common">Rotifer</name>
    <dbReference type="NCBI Taxonomy" id="249248"/>
    <lineage>
        <taxon>Eukaryota</taxon>
        <taxon>Metazoa</taxon>
        <taxon>Spiralia</taxon>
        <taxon>Gnathifera</taxon>
        <taxon>Rotifera</taxon>
        <taxon>Eurotatoria</taxon>
        <taxon>Bdelloidea</taxon>
        <taxon>Adinetida</taxon>
        <taxon>Adinetidae</taxon>
        <taxon>Adineta</taxon>
    </lineage>
</organism>
<keyword evidence="12" id="KW-0732">Signal</keyword>
<evidence type="ECO:0000256" key="6">
    <source>
        <dbReference type="ARBA" id="ARBA00022807"/>
    </source>
</evidence>
<dbReference type="PROSITE" id="PS00640">
    <property type="entry name" value="THIOL_PROTEASE_ASN"/>
    <property type="match status" value="1"/>
</dbReference>
<feature type="transmembrane region" description="Helical" evidence="11">
    <location>
        <begin position="849"/>
        <end position="876"/>
    </location>
</feature>
<feature type="transmembrane region" description="Helical" evidence="11">
    <location>
        <begin position="423"/>
        <end position="452"/>
    </location>
</feature>
<dbReference type="SUPFAM" id="SSF54001">
    <property type="entry name" value="Cysteine proteinases"/>
    <property type="match status" value="1"/>
</dbReference>
<dbReference type="SMART" id="SM00848">
    <property type="entry name" value="Inhibitor_I29"/>
    <property type="match status" value="1"/>
</dbReference>
<dbReference type="InterPro" id="IPR038765">
    <property type="entry name" value="Papain-like_cys_pep_sf"/>
</dbReference>
<keyword evidence="5" id="KW-0378">Hydrolase</keyword>
<dbReference type="PROSITE" id="PS50262">
    <property type="entry name" value="G_PROTEIN_RECEP_F1_2"/>
    <property type="match status" value="1"/>
</dbReference>